<protein>
    <submittedName>
        <fullName evidence="4">SPOR domain-containing protein</fullName>
    </submittedName>
</protein>
<dbReference type="InterPro" id="IPR007730">
    <property type="entry name" value="SPOR-like_dom"/>
</dbReference>
<sequence>MNTFFKTTLLAGAVAIMAASANQAHAQAACGWYAFAMATKSERAAVRMANRVGGRVFDVDASNSPNAGQGWWTVARGPSSKSRANRARRDLRARGARGAYIGHRCFYDTPRTGY</sequence>
<feature type="chain" id="PRO_5046872646" evidence="2">
    <location>
        <begin position="27"/>
        <end position="114"/>
    </location>
</feature>
<reference evidence="5" key="1">
    <citation type="journal article" date="2019" name="Int. J. Syst. Evol. Microbiol.">
        <title>The Global Catalogue of Microorganisms (GCM) 10K type strain sequencing project: providing services to taxonomists for standard genome sequencing and annotation.</title>
        <authorList>
            <consortium name="The Broad Institute Genomics Platform"/>
            <consortium name="The Broad Institute Genome Sequencing Center for Infectious Disease"/>
            <person name="Wu L."/>
            <person name="Ma J."/>
        </authorList>
    </citation>
    <scope>NUCLEOTIDE SEQUENCE [LARGE SCALE GENOMIC DNA]</scope>
    <source>
        <strain evidence="5">CCUG 60023</strain>
    </source>
</reference>
<gene>
    <name evidence="4" type="ORF">ACFQ14_03785</name>
</gene>
<dbReference type="Pfam" id="PF05036">
    <property type="entry name" value="SPOR"/>
    <property type="match status" value="1"/>
</dbReference>
<feature type="signal peptide" evidence="2">
    <location>
        <begin position="1"/>
        <end position="26"/>
    </location>
</feature>
<evidence type="ECO:0000313" key="5">
    <source>
        <dbReference type="Proteomes" id="UP001597101"/>
    </source>
</evidence>
<evidence type="ECO:0000259" key="3">
    <source>
        <dbReference type="Pfam" id="PF05036"/>
    </source>
</evidence>
<dbReference type="SUPFAM" id="SSF110997">
    <property type="entry name" value="Sporulation related repeat"/>
    <property type="match status" value="1"/>
</dbReference>
<feature type="region of interest" description="Disordered" evidence="1">
    <location>
        <begin position="68"/>
        <end position="90"/>
    </location>
</feature>
<name>A0ABW3FCY6_9HYPH</name>
<feature type="domain" description="SPOR" evidence="3">
    <location>
        <begin position="36"/>
        <end position="100"/>
    </location>
</feature>
<evidence type="ECO:0000256" key="1">
    <source>
        <dbReference type="SAM" id="MobiDB-lite"/>
    </source>
</evidence>
<organism evidence="4 5">
    <name type="scientific">Pseudahrensia aquimaris</name>
    <dbReference type="NCBI Taxonomy" id="744461"/>
    <lineage>
        <taxon>Bacteria</taxon>
        <taxon>Pseudomonadati</taxon>
        <taxon>Pseudomonadota</taxon>
        <taxon>Alphaproteobacteria</taxon>
        <taxon>Hyphomicrobiales</taxon>
        <taxon>Ahrensiaceae</taxon>
        <taxon>Pseudahrensia</taxon>
    </lineage>
</organism>
<dbReference type="RefSeq" id="WP_377211383.1">
    <property type="nucleotide sequence ID" value="NZ_JBHTJV010000003.1"/>
</dbReference>
<comment type="caution">
    <text evidence="4">The sequence shown here is derived from an EMBL/GenBank/DDBJ whole genome shotgun (WGS) entry which is preliminary data.</text>
</comment>
<dbReference type="EMBL" id="JBHTJV010000003">
    <property type="protein sequence ID" value="MFD0915523.1"/>
    <property type="molecule type" value="Genomic_DNA"/>
</dbReference>
<dbReference type="InterPro" id="IPR036680">
    <property type="entry name" value="SPOR-like_sf"/>
</dbReference>
<keyword evidence="2" id="KW-0732">Signal</keyword>
<proteinExistence type="predicted"/>
<evidence type="ECO:0000256" key="2">
    <source>
        <dbReference type="SAM" id="SignalP"/>
    </source>
</evidence>
<accession>A0ABW3FCY6</accession>
<keyword evidence="5" id="KW-1185">Reference proteome</keyword>
<dbReference type="Proteomes" id="UP001597101">
    <property type="component" value="Unassembled WGS sequence"/>
</dbReference>
<evidence type="ECO:0000313" key="4">
    <source>
        <dbReference type="EMBL" id="MFD0915523.1"/>
    </source>
</evidence>